<organism evidence="1 2">
    <name type="scientific">Scortum barcoo</name>
    <name type="common">barcoo grunter</name>
    <dbReference type="NCBI Taxonomy" id="214431"/>
    <lineage>
        <taxon>Eukaryota</taxon>
        <taxon>Metazoa</taxon>
        <taxon>Chordata</taxon>
        <taxon>Craniata</taxon>
        <taxon>Vertebrata</taxon>
        <taxon>Euteleostomi</taxon>
        <taxon>Actinopterygii</taxon>
        <taxon>Neopterygii</taxon>
        <taxon>Teleostei</taxon>
        <taxon>Neoteleostei</taxon>
        <taxon>Acanthomorphata</taxon>
        <taxon>Eupercaria</taxon>
        <taxon>Centrarchiformes</taxon>
        <taxon>Terapontoidei</taxon>
        <taxon>Terapontidae</taxon>
        <taxon>Scortum</taxon>
    </lineage>
</organism>
<proteinExistence type="predicted"/>
<dbReference type="Proteomes" id="UP000831701">
    <property type="component" value="Chromosome 1"/>
</dbReference>
<comment type="caution">
    <text evidence="1">The sequence shown here is derived from an EMBL/GenBank/DDBJ whole genome shotgun (WGS) entry which is preliminary data.</text>
</comment>
<evidence type="ECO:0000313" key="1">
    <source>
        <dbReference type="EMBL" id="KAI3377058.1"/>
    </source>
</evidence>
<accession>A0ACB8XAA8</accession>
<protein>
    <submittedName>
        <fullName evidence="1">Uncharacterized protein</fullName>
    </submittedName>
</protein>
<evidence type="ECO:0000313" key="2">
    <source>
        <dbReference type="Proteomes" id="UP000831701"/>
    </source>
</evidence>
<keyword evidence="2" id="KW-1185">Reference proteome</keyword>
<reference evidence="1" key="1">
    <citation type="submission" date="2022-04" db="EMBL/GenBank/DDBJ databases">
        <title>Jade perch genome.</title>
        <authorList>
            <person name="Chao B."/>
        </authorList>
    </citation>
    <scope>NUCLEOTIDE SEQUENCE</scope>
    <source>
        <strain evidence="1">CB-2022</strain>
    </source>
</reference>
<dbReference type="EMBL" id="CM041531">
    <property type="protein sequence ID" value="KAI3377058.1"/>
    <property type="molecule type" value="Genomic_DNA"/>
</dbReference>
<sequence length="527" mass="59991">MNTTLCNCAATMYHLTTDHRLNASCNCSWPPTNWTVGGGLQLPTFTTAAKVRVIITCILCGISAFCNLAVLWAAHSDGKRKSHVRVLIINLTVADLLVTFIVMPVDAVWNITVQWLAGDFACRLLMFLKLQAMYSCAFVTVVISLDRQSAILNPLAINKARKRNRVMLTVAWGMSIMLSVPQMFLFHNVTIIHPENFTQCTTRGSFVARWHETAYNMFTFSCLFLLPLAIMITCYTRIFCEISKGLKNNNCVSGVPSNEVHLRRSKNNIPRARMRTLKMSIVIVSSFIICWTPYYLLGLWYWFFPDDLEGKVSHSLTHILFIFGLVNACLDPVIYGLFTIHFRKGLKRYYCKATTASDQDNTTVWPCQAGLASSPQFSKFTPRADRKMLKEVIKSPKISSRDLQQALATVDVKVHDSTIRKRLHKFDFHGRCARRKPLLSKKKNIKARLKFARENIDKDQVFWNNVLWTDESKVELFGHQNRRHVWHKPNTAFQGKNLIPTVKHGGGSVMVWGCFAAGSRTRSAHHH</sequence>
<name>A0ACB8XAA8_9TELE</name>
<gene>
    <name evidence="1" type="ORF">L3Q82_000266</name>
</gene>